<comment type="caution">
    <text evidence="1">The sequence shown here is derived from an EMBL/GenBank/DDBJ whole genome shotgun (WGS) entry which is preliminary data.</text>
</comment>
<dbReference type="Gene3D" id="3.30.420.10">
    <property type="entry name" value="Ribonuclease H-like superfamily/Ribonuclease H"/>
    <property type="match status" value="1"/>
</dbReference>
<protein>
    <submittedName>
        <fullName evidence="1">10944_t:CDS:1</fullName>
    </submittedName>
</protein>
<organism evidence="1 2">
    <name type="scientific">Gigaspora margarita</name>
    <dbReference type="NCBI Taxonomy" id="4874"/>
    <lineage>
        <taxon>Eukaryota</taxon>
        <taxon>Fungi</taxon>
        <taxon>Fungi incertae sedis</taxon>
        <taxon>Mucoromycota</taxon>
        <taxon>Glomeromycotina</taxon>
        <taxon>Glomeromycetes</taxon>
        <taxon>Diversisporales</taxon>
        <taxon>Gigasporaceae</taxon>
        <taxon>Gigaspora</taxon>
    </lineage>
</organism>
<sequence length="116" mass="14108">MKSHGFDIKDWVPYSPNLNPIENLWERLDSMLCNRRPAPKTHEELVMFIKEEWYKISLEYIRLLIYMPFYVKLQTMRNLTYSLSELLKAYFRSNSMRKNDYAVFERSAYILVIDIN</sequence>
<name>A0ABM8VW09_GIGMA</name>
<reference evidence="1 2" key="1">
    <citation type="submission" date="2021-06" db="EMBL/GenBank/DDBJ databases">
        <authorList>
            <person name="Kallberg Y."/>
            <person name="Tangrot J."/>
            <person name="Rosling A."/>
        </authorList>
    </citation>
    <scope>NUCLEOTIDE SEQUENCE [LARGE SCALE GENOMIC DNA]</scope>
    <source>
        <strain evidence="1 2">120-4 pot B 10/14</strain>
    </source>
</reference>
<accession>A0ABM8VW09</accession>
<dbReference type="Proteomes" id="UP000789901">
    <property type="component" value="Unassembled WGS sequence"/>
</dbReference>
<evidence type="ECO:0000313" key="2">
    <source>
        <dbReference type="Proteomes" id="UP000789901"/>
    </source>
</evidence>
<proteinExistence type="predicted"/>
<dbReference type="InterPro" id="IPR036397">
    <property type="entry name" value="RNaseH_sf"/>
</dbReference>
<evidence type="ECO:0000313" key="1">
    <source>
        <dbReference type="EMBL" id="CAG8460432.1"/>
    </source>
</evidence>
<dbReference type="EMBL" id="CAJVQB010000040">
    <property type="protein sequence ID" value="CAG8460432.1"/>
    <property type="molecule type" value="Genomic_DNA"/>
</dbReference>
<keyword evidence="2" id="KW-1185">Reference proteome</keyword>
<gene>
    <name evidence="1" type="ORF">GMARGA_LOCUS277</name>
</gene>